<dbReference type="RefSeq" id="XP_040704349.1">
    <property type="nucleotide sequence ID" value="XM_040850745.1"/>
</dbReference>
<dbReference type="AlphaFoldDB" id="A0A1L9TMM4"/>
<dbReference type="Proteomes" id="UP000184356">
    <property type="component" value="Unassembled WGS sequence"/>
</dbReference>
<evidence type="ECO:0000313" key="3">
    <source>
        <dbReference type="Proteomes" id="UP000184356"/>
    </source>
</evidence>
<feature type="region of interest" description="Disordered" evidence="1">
    <location>
        <begin position="37"/>
        <end position="58"/>
    </location>
</feature>
<evidence type="ECO:0000256" key="1">
    <source>
        <dbReference type="SAM" id="MobiDB-lite"/>
    </source>
</evidence>
<dbReference type="EMBL" id="KV878584">
    <property type="protein sequence ID" value="OJJ60543.1"/>
    <property type="molecule type" value="Genomic_DNA"/>
</dbReference>
<organism evidence="2 3">
    <name type="scientific">Aspergillus sydowii CBS 593.65</name>
    <dbReference type="NCBI Taxonomy" id="1036612"/>
    <lineage>
        <taxon>Eukaryota</taxon>
        <taxon>Fungi</taxon>
        <taxon>Dikarya</taxon>
        <taxon>Ascomycota</taxon>
        <taxon>Pezizomycotina</taxon>
        <taxon>Eurotiomycetes</taxon>
        <taxon>Eurotiomycetidae</taxon>
        <taxon>Eurotiales</taxon>
        <taxon>Aspergillaceae</taxon>
        <taxon>Aspergillus</taxon>
        <taxon>Aspergillus subgen. Nidulantes</taxon>
    </lineage>
</organism>
<reference evidence="3" key="1">
    <citation type="journal article" date="2017" name="Genome Biol.">
        <title>Comparative genomics reveals high biological diversity and specific adaptations in the industrially and medically important fungal genus Aspergillus.</title>
        <authorList>
            <person name="de Vries R.P."/>
            <person name="Riley R."/>
            <person name="Wiebenga A."/>
            <person name="Aguilar-Osorio G."/>
            <person name="Amillis S."/>
            <person name="Uchima C.A."/>
            <person name="Anderluh G."/>
            <person name="Asadollahi M."/>
            <person name="Askin M."/>
            <person name="Barry K."/>
            <person name="Battaglia E."/>
            <person name="Bayram O."/>
            <person name="Benocci T."/>
            <person name="Braus-Stromeyer S.A."/>
            <person name="Caldana C."/>
            <person name="Canovas D."/>
            <person name="Cerqueira G.C."/>
            <person name="Chen F."/>
            <person name="Chen W."/>
            <person name="Choi C."/>
            <person name="Clum A."/>
            <person name="Dos Santos R.A."/>
            <person name="Damasio A.R."/>
            <person name="Diallinas G."/>
            <person name="Emri T."/>
            <person name="Fekete E."/>
            <person name="Flipphi M."/>
            <person name="Freyberg S."/>
            <person name="Gallo A."/>
            <person name="Gournas C."/>
            <person name="Habgood R."/>
            <person name="Hainaut M."/>
            <person name="Harispe M.L."/>
            <person name="Henrissat B."/>
            <person name="Hilden K.S."/>
            <person name="Hope R."/>
            <person name="Hossain A."/>
            <person name="Karabika E."/>
            <person name="Karaffa L."/>
            <person name="Karanyi Z."/>
            <person name="Krasevec N."/>
            <person name="Kuo A."/>
            <person name="Kusch H."/>
            <person name="LaButti K."/>
            <person name="Lagendijk E.L."/>
            <person name="Lapidus A."/>
            <person name="Levasseur A."/>
            <person name="Lindquist E."/>
            <person name="Lipzen A."/>
            <person name="Logrieco A.F."/>
            <person name="MacCabe A."/>
            <person name="Maekelae M.R."/>
            <person name="Malavazi I."/>
            <person name="Melin P."/>
            <person name="Meyer V."/>
            <person name="Mielnichuk N."/>
            <person name="Miskei M."/>
            <person name="Molnar A.P."/>
            <person name="Mule G."/>
            <person name="Ngan C.Y."/>
            <person name="Orejas M."/>
            <person name="Orosz E."/>
            <person name="Ouedraogo J.P."/>
            <person name="Overkamp K.M."/>
            <person name="Park H.-S."/>
            <person name="Perrone G."/>
            <person name="Piumi F."/>
            <person name="Punt P.J."/>
            <person name="Ram A.F."/>
            <person name="Ramon A."/>
            <person name="Rauscher S."/>
            <person name="Record E."/>
            <person name="Riano-Pachon D.M."/>
            <person name="Robert V."/>
            <person name="Roehrig J."/>
            <person name="Ruller R."/>
            <person name="Salamov A."/>
            <person name="Salih N.S."/>
            <person name="Samson R.A."/>
            <person name="Sandor E."/>
            <person name="Sanguinetti M."/>
            <person name="Schuetze T."/>
            <person name="Sepcic K."/>
            <person name="Shelest E."/>
            <person name="Sherlock G."/>
            <person name="Sophianopoulou V."/>
            <person name="Squina F.M."/>
            <person name="Sun H."/>
            <person name="Susca A."/>
            <person name="Todd R.B."/>
            <person name="Tsang A."/>
            <person name="Unkles S.E."/>
            <person name="van de Wiele N."/>
            <person name="van Rossen-Uffink D."/>
            <person name="Oliveira J.V."/>
            <person name="Vesth T.C."/>
            <person name="Visser J."/>
            <person name="Yu J.-H."/>
            <person name="Zhou M."/>
            <person name="Andersen M.R."/>
            <person name="Archer D.B."/>
            <person name="Baker S.E."/>
            <person name="Benoit I."/>
            <person name="Brakhage A.A."/>
            <person name="Braus G.H."/>
            <person name="Fischer R."/>
            <person name="Frisvad J.C."/>
            <person name="Goldman G.H."/>
            <person name="Houbraken J."/>
            <person name="Oakley B."/>
            <person name="Pocsi I."/>
            <person name="Scazzocchio C."/>
            <person name="Seiboth B."/>
            <person name="vanKuyk P.A."/>
            <person name="Wortman J."/>
            <person name="Dyer P.S."/>
            <person name="Grigoriev I.V."/>
        </authorList>
    </citation>
    <scope>NUCLEOTIDE SEQUENCE [LARGE SCALE GENOMIC DNA]</scope>
    <source>
        <strain evidence="3">CBS 593.65</strain>
    </source>
</reference>
<sequence>MITPFHPFQAVPPQSRIPLSPHLQSCPLQRPWQRMPVPHSAQTQGPVFNTPERATTVNGRNGETARHWESAALYLSYLPSRGTNPCRPAGCMAPAIGAAGVLQERGPERESTRGKGDQVCSRSAAILVDTEVVAKHRARLRGLVGNIWILIDSTPTKDSGWPSENILPDNEPEFLVDPSLFELT</sequence>
<dbReference type="GeneID" id="63766818"/>
<gene>
    <name evidence="2" type="ORF">ASPSYDRAFT_738533</name>
</gene>
<feature type="region of interest" description="Disordered" evidence="1">
    <location>
        <begin position="1"/>
        <end position="25"/>
    </location>
</feature>
<keyword evidence="3" id="KW-1185">Reference proteome</keyword>
<name>A0A1L9TMM4_9EURO</name>
<feature type="compositionally biased region" description="Polar residues" evidence="1">
    <location>
        <begin position="40"/>
        <end position="58"/>
    </location>
</feature>
<dbReference type="VEuPathDB" id="FungiDB:ASPSYDRAFT_738533"/>
<accession>A0A1L9TMM4</accession>
<protein>
    <submittedName>
        <fullName evidence="2">Uncharacterized protein</fullName>
    </submittedName>
</protein>
<evidence type="ECO:0000313" key="2">
    <source>
        <dbReference type="EMBL" id="OJJ60543.1"/>
    </source>
</evidence>
<proteinExistence type="predicted"/>